<evidence type="ECO:0000313" key="4">
    <source>
        <dbReference type="Proteomes" id="UP001143391"/>
    </source>
</evidence>
<dbReference type="PROSITE" id="PS50990">
    <property type="entry name" value="PEPTIDASE_C39"/>
    <property type="match status" value="1"/>
</dbReference>
<dbReference type="Gene3D" id="3.90.70.10">
    <property type="entry name" value="Cysteine proteinases"/>
    <property type="match status" value="1"/>
</dbReference>
<sequence length="333" mass="36227">MTISTHPHLLRIVASLVLATILAGCASRTQWPDPDTLDITSDTDQRTVLNRVPFFAQERYQCGPASLAMMLNSQGLDTNPDVLKELVYLPERQGSLKVELVAAARAHGLLVYPLDGSLESLLEEVAAGHPVLVMQNLRFGWWPQWHFAVVIGYDAREKNIILHTDTRERHEETLEVFMATWGRADNWATVMLPPEQLPATAQPLRYLMSANDLETTGRTTAAMTAYQTAEQTWPDQPAAIMGQGNIAWGLGKPELATQHYLRLTGKFPGLAAGWNNLAHSLAAQGCASASKTAASCAMAIDPERFDGAVPAGQDSNATAPAECPVLDCPTPSF</sequence>
<gene>
    <name evidence="3" type="ORF">NLU14_12475</name>
</gene>
<name>A0ABT5YBI7_9GAMM</name>
<evidence type="ECO:0000256" key="1">
    <source>
        <dbReference type="SAM" id="SignalP"/>
    </source>
</evidence>
<dbReference type="Gene3D" id="1.25.40.10">
    <property type="entry name" value="Tetratricopeptide repeat domain"/>
    <property type="match status" value="1"/>
</dbReference>
<dbReference type="Proteomes" id="UP001143391">
    <property type="component" value="Unassembled WGS sequence"/>
</dbReference>
<keyword evidence="1" id="KW-0732">Signal</keyword>
<dbReference type="InterPro" id="IPR039563">
    <property type="entry name" value="Peptidase_C39_single_dom"/>
</dbReference>
<evidence type="ECO:0000313" key="3">
    <source>
        <dbReference type="EMBL" id="MDF0751041.1"/>
    </source>
</evidence>
<dbReference type="InterPro" id="IPR005074">
    <property type="entry name" value="Peptidase_C39"/>
</dbReference>
<dbReference type="EMBL" id="JANCMW010000007">
    <property type="protein sequence ID" value="MDF0751041.1"/>
    <property type="molecule type" value="Genomic_DNA"/>
</dbReference>
<keyword evidence="4" id="KW-1185">Reference proteome</keyword>
<accession>A0ABT5YBI7</accession>
<feature type="domain" description="Peptidase C39" evidence="2">
    <location>
        <begin position="57"/>
        <end position="188"/>
    </location>
</feature>
<dbReference type="InterPro" id="IPR011990">
    <property type="entry name" value="TPR-like_helical_dom_sf"/>
</dbReference>
<protein>
    <submittedName>
        <fullName evidence="3">PA2778 family cysteine peptidase</fullName>
    </submittedName>
</protein>
<dbReference type="NCBIfam" id="NF033920">
    <property type="entry name" value="C39_PA2778_fam"/>
    <property type="match status" value="1"/>
</dbReference>
<dbReference type="Pfam" id="PF13529">
    <property type="entry name" value="Peptidase_C39_2"/>
    <property type="match status" value="1"/>
</dbReference>
<evidence type="ECO:0000259" key="2">
    <source>
        <dbReference type="PROSITE" id="PS50990"/>
    </source>
</evidence>
<dbReference type="SUPFAM" id="SSF48452">
    <property type="entry name" value="TPR-like"/>
    <property type="match status" value="1"/>
</dbReference>
<feature type="chain" id="PRO_5046664959" evidence="1">
    <location>
        <begin position="20"/>
        <end position="333"/>
    </location>
</feature>
<proteinExistence type="predicted"/>
<comment type="caution">
    <text evidence="3">The sequence shown here is derived from an EMBL/GenBank/DDBJ whole genome shotgun (WGS) entry which is preliminary data.</text>
</comment>
<dbReference type="RefSeq" id="WP_275706982.1">
    <property type="nucleotide sequence ID" value="NZ_JANCMW010000007.1"/>
</dbReference>
<dbReference type="InterPro" id="IPR039564">
    <property type="entry name" value="Peptidase_C39-like"/>
</dbReference>
<dbReference type="CDD" id="cd02549">
    <property type="entry name" value="Peptidase_C39A"/>
    <property type="match status" value="1"/>
</dbReference>
<organism evidence="3 4">
    <name type="scientific">Marinobacter iranensis</name>
    <dbReference type="NCBI Taxonomy" id="2962607"/>
    <lineage>
        <taxon>Bacteria</taxon>
        <taxon>Pseudomonadati</taxon>
        <taxon>Pseudomonadota</taxon>
        <taxon>Gammaproteobacteria</taxon>
        <taxon>Pseudomonadales</taxon>
        <taxon>Marinobacteraceae</taxon>
        <taxon>Marinobacter</taxon>
    </lineage>
</organism>
<reference evidence="3" key="1">
    <citation type="submission" date="2022-07" db="EMBL/GenBank/DDBJ databases">
        <title>Marinobacter iranensis a new bacterium isolate from a hipersaline lake in Iran.</title>
        <authorList>
            <person name="Mohammad A.M.A."/>
            <person name="Cristina S.-P."/>
            <person name="Antonio V."/>
        </authorList>
    </citation>
    <scope>NUCLEOTIDE SEQUENCE</scope>
    <source>
        <strain evidence="3">71-i</strain>
    </source>
</reference>
<feature type="signal peptide" evidence="1">
    <location>
        <begin position="1"/>
        <end position="19"/>
    </location>
</feature>